<gene>
    <name evidence="4" type="ORF">B0I36DRAFT_354013</name>
</gene>
<evidence type="ECO:0000313" key="4">
    <source>
        <dbReference type="EMBL" id="KAH7021346.1"/>
    </source>
</evidence>
<feature type="compositionally biased region" description="Low complexity" evidence="2">
    <location>
        <begin position="621"/>
        <end position="631"/>
    </location>
</feature>
<dbReference type="Gene3D" id="1.20.1280.50">
    <property type="match status" value="1"/>
</dbReference>
<dbReference type="RefSeq" id="XP_046007547.1">
    <property type="nucleotide sequence ID" value="XM_046157260.1"/>
</dbReference>
<dbReference type="GeneID" id="70186806"/>
<accession>A0A9P8XVL5</accession>
<protein>
    <submittedName>
        <fullName evidence="4">Ankyrin repeat-containing domain protein</fullName>
    </submittedName>
</protein>
<feature type="domain" description="F-box" evidence="3">
    <location>
        <begin position="9"/>
        <end position="54"/>
    </location>
</feature>
<dbReference type="PANTHER" id="PTHR46224">
    <property type="entry name" value="ANKYRIN REPEAT FAMILY PROTEIN"/>
    <property type="match status" value="1"/>
</dbReference>
<feature type="repeat" description="ANK" evidence="1">
    <location>
        <begin position="145"/>
        <end position="174"/>
    </location>
</feature>
<dbReference type="InterPro" id="IPR001810">
    <property type="entry name" value="F-box_dom"/>
</dbReference>
<organism evidence="4 5">
    <name type="scientific">Microdochium trichocladiopsis</name>
    <dbReference type="NCBI Taxonomy" id="1682393"/>
    <lineage>
        <taxon>Eukaryota</taxon>
        <taxon>Fungi</taxon>
        <taxon>Dikarya</taxon>
        <taxon>Ascomycota</taxon>
        <taxon>Pezizomycotina</taxon>
        <taxon>Sordariomycetes</taxon>
        <taxon>Xylariomycetidae</taxon>
        <taxon>Xylariales</taxon>
        <taxon>Microdochiaceae</taxon>
        <taxon>Microdochium</taxon>
    </lineage>
</organism>
<dbReference type="SMART" id="SM00248">
    <property type="entry name" value="ANK"/>
    <property type="match status" value="8"/>
</dbReference>
<reference evidence="4" key="1">
    <citation type="journal article" date="2021" name="Nat. Commun.">
        <title>Genetic determinants of endophytism in the Arabidopsis root mycobiome.</title>
        <authorList>
            <person name="Mesny F."/>
            <person name="Miyauchi S."/>
            <person name="Thiergart T."/>
            <person name="Pickel B."/>
            <person name="Atanasova L."/>
            <person name="Karlsson M."/>
            <person name="Huettel B."/>
            <person name="Barry K.W."/>
            <person name="Haridas S."/>
            <person name="Chen C."/>
            <person name="Bauer D."/>
            <person name="Andreopoulos W."/>
            <person name="Pangilinan J."/>
            <person name="LaButti K."/>
            <person name="Riley R."/>
            <person name="Lipzen A."/>
            <person name="Clum A."/>
            <person name="Drula E."/>
            <person name="Henrissat B."/>
            <person name="Kohler A."/>
            <person name="Grigoriev I.V."/>
            <person name="Martin F.M."/>
            <person name="Hacquard S."/>
        </authorList>
    </citation>
    <scope>NUCLEOTIDE SEQUENCE</scope>
    <source>
        <strain evidence="4">MPI-CAGE-CH-0230</strain>
    </source>
</reference>
<dbReference type="AlphaFoldDB" id="A0A9P8XVL5"/>
<evidence type="ECO:0000313" key="5">
    <source>
        <dbReference type="Proteomes" id="UP000756346"/>
    </source>
</evidence>
<feature type="region of interest" description="Disordered" evidence="2">
    <location>
        <begin position="613"/>
        <end position="638"/>
    </location>
</feature>
<dbReference type="Pfam" id="PF00023">
    <property type="entry name" value="Ank"/>
    <property type="match status" value="1"/>
</dbReference>
<proteinExistence type="predicted"/>
<dbReference type="SUPFAM" id="SSF48403">
    <property type="entry name" value="Ankyrin repeat"/>
    <property type="match status" value="1"/>
</dbReference>
<dbReference type="Pfam" id="PF12937">
    <property type="entry name" value="F-box-like"/>
    <property type="match status" value="1"/>
</dbReference>
<comment type="caution">
    <text evidence="4">The sequence shown here is derived from an EMBL/GenBank/DDBJ whole genome shotgun (WGS) entry which is preliminary data.</text>
</comment>
<dbReference type="PANTHER" id="PTHR46224:SF64">
    <property type="entry name" value="IQ MOTIF AND ANKYRIN REPEAT DOMAIN-CONTAINING PROTEIN 1"/>
    <property type="match status" value="1"/>
</dbReference>
<dbReference type="InterPro" id="IPR002110">
    <property type="entry name" value="Ankyrin_rpt"/>
</dbReference>
<dbReference type="InterPro" id="IPR051616">
    <property type="entry name" value="Cul2-RING_E3_ligase_SR"/>
</dbReference>
<dbReference type="PROSITE" id="PS50088">
    <property type="entry name" value="ANK_REPEAT"/>
    <property type="match status" value="1"/>
</dbReference>
<dbReference type="Proteomes" id="UP000756346">
    <property type="component" value="Unassembled WGS sequence"/>
</dbReference>
<keyword evidence="5" id="KW-1185">Reference proteome</keyword>
<dbReference type="SUPFAM" id="SSF81383">
    <property type="entry name" value="F-box domain"/>
    <property type="match status" value="1"/>
</dbReference>
<dbReference type="EMBL" id="JAGTJQ010000010">
    <property type="protein sequence ID" value="KAH7021346.1"/>
    <property type="molecule type" value="Genomic_DNA"/>
</dbReference>
<dbReference type="InterPro" id="IPR036770">
    <property type="entry name" value="Ankyrin_rpt-contain_sf"/>
</dbReference>
<dbReference type="PROSITE" id="PS50297">
    <property type="entry name" value="ANK_REP_REGION"/>
    <property type="match status" value="1"/>
</dbReference>
<dbReference type="OrthoDB" id="341259at2759"/>
<sequence>MMLDTAGRKSFIATLPPELMLQITHFLTVRDLAALTQTCQPLHPIATSALYKKAAHIHPTLLVWAVECGRRNTVQMLLAAGAEYLAIRTRCQRDLVGEEVSYKRGATRLPDMQLLRKYYSEPIEGESFDNSATPWFSHSLSWLLSPMHLAAFKGHVCIVEMLLDHGANVDTLAPDFCHSHRSRHKLLQRPPDDDDHIRSWSGAPGGWAEPALRTAICAGQDDVPRLLIARGASLNFPGKMDGSGGEHALHTAAIHGRVALIKWLCLESSHATTIDINVRDYHGLTPLFHAVRSPSGDEVRPCLLAMGADVDVPGGPWNCTPLQFACWNQWWDKAAELLHAGADPDALCTPNGGHTRDTPPMRAIDIVCVDTSHNPRSQPQQGASAKGRIEILKALLRIGASTERCPGPRLSPMAIAAWFPNPDAATSLLDTFHNASVQLDEADTAWIMNTILSPSPSPPAYTLAQGCIPRMVNDSNPVPVVEWLLTHSSGTGAQLPPLIDGSGGASAAAAAAAAAAGKQADNPGRFSISSVVTSFAALRDACWAPDLLALYITHGGLDASLAAPSGTTLLHAFLRGGHAQFAHVLLKYGAVLPCVLDILEDFQKVLPPLEEWERDHHGDDGSSSSRSPSSDANNVPRVFGFGGRGGQARRRRLAEMQKLVARLERVVVLLASRSEVVIPGTREVWVALGCGEEAARIIVEVLRGVREGGDMSPSRKAELREFMYLLRVELDSAPL</sequence>
<evidence type="ECO:0000256" key="1">
    <source>
        <dbReference type="PROSITE-ProRule" id="PRU00023"/>
    </source>
</evidence>
<evidence type="ECO:0000256" key="2">
    <source>
        <dbReference type="SAM" id="MobiDB-lite"/>
    </source>
</evidence>
<evidence type="ECO:0000259" key="3">
    <source>
        <dbReference type="PROSITE" id="PS50181"/>
    </source>
</evidence>
<dbReference type="InterPro" id="IPR036047">
    <property type="entry name" value="F-box-like_dom_sf"/>
</dbReference>
<name>A0A9P8XVL5_9PEZI</name>
<keyword evidence="1" id="KW-0040">ANK repeat</keyword>
<dbReference type="PROSITE" id="PS50181">
    <property type="entry name" value="FBOX"/>
    <property type="match status" value="1"/>
</dbReference>
<dbReference type="Gene3D" id="1.25.40.20">
    <property type="entry name" value="Ankyrin repeat-containing domain"/>
    <property type="match status" value="3"/>
</dbReference>